<dbReference type="Proteomes" id="UP001164472">
    <property type="component" value="Chromosome"/>
</dbReference>
<dbReference type="KEGG" id="asem:NNL22_13055"/>
<dbReference type="RefSeq" id="WP_251811413.1">
    <property type="nucleotide sequence ID" value="NZ_CP101527.1"/>
</dbReference>
<name>A0A9E8HGV2_9ALTE</name>
<organism evidence="1 2">
    <name type="scientific">Alkalimarinus sediminis</name>
    <dbReference type="NCBI Taxonomy" id="1632866"/>
    <lineage>
        <taxon>Bacteria</taxon>
        <taxon>Pseudomonadati</taxon>
        <taxon>Pseudomonadota</taxon>
        <taxon>Gammaproteobacteria</taxon>
        <taxon>Alteromonadales</taxon>
        <taxon>Alteromonadaceae</taxon>
        <taxon>Alkalimarinus</taxon>
    </lineage>
</organism>
<proteinExistence type="predicted"/>
<accession>A0A9E8HGV2</accession>
<dbReference type="AlphaFoldDB" id="A0A9E8HGV2"/>
<dbReference type="InterPro" id="IPR009858">
    <property type="entry name" value="DUF1415"/>
</dbReference>
<sequence length="188" mass="21242">MPSDQVVVDQIKAWVASVVVGDNFCPFARKEMENDTIRYVVVRSQKQQDVLESALMALMSECKALDTCEAIETTILVYADGFTDFQDFLGLLDLANDLMAQKGYEGVYQLASFHPDYCFADATDDDPANYTNRSPFPALHLIREASIERVLEGIDNPERIPERNVRFAREKGLAYMQEKLKACAITRD</sequence>
<dbReference type="Pfam" id="PF07209">
    <property type="entry name" value="DUF1415"/>
    <property type="match status" value="1"/>
</dbReference>
<keyword evidence="2" id="KW-1185">Reference proteome</keyword>
<protein>
    <submittedName>
        <fullName evidence="1">DUF1415 domain-containing protein</fullName>
    </submittedName>
</protein>
<gene>
    <name evidence="1" type="ORF">NNL22_13055</name>
</gene>
<dbReference type="EMBL" id="CP101527">
    <property type="protein sequence ID" value="UZW73952.1"/>
    <property type="molecule type" value="Genomic_DNA"/>
</dbReference>
<evidence type="ECO:0000313" key="1">
    <source>
        <dbReference type="EMBL" id="UZW73952.1"/>
    </source>
</evidence>
<reference evidence="1" key="1">
    <citation type="submission" date="2022-07" db="EMBL/GenBank/DDBJ databases">
        <title>Alkalimarinus sp. nov., isolated from gut of a Alitta virens.</title>
        <authorList>
            <person name="Yang A.I."/>
            <person name="Shin N.-R."/>
        </authorList>
    </citation>
    <scope>NUCLEOTIDE SEQUENCE</scope>
    <source>
        <strain evidence="1">FA028</strain>
    </source>
</reference>
<evidence type="ECO:0000313" key="2">
    <source>
        <dbReference type="Proteomes" id="UP001164472"/>
    </source>
</evidence>